<evidence type="ECO:0000256" key="2">
    <source>
        <dbReference type="SAM" id="SignalP"/>
    </source>
</evidence>
<feature type="domain" description="Secretion system C-terminal sorting" evidence="3">
    <location>
        <begin position="419"/>
        <end position="477"/>
    </location>
</feature>
<keyword evidence="1 2" id="KW-0732">Signal</keyword>
<dbReference type="Pfam" id="PF18962">
    <property type="entry name" value="Por_Secre_tail"/>
    <property type="match status" value="1"/>
</dbReference>
<gene>
    <name evidence="4" type="ORF">J9309_04040</name>
</gene>
<reference evidence="5" key="2">
    <citation type="submission" date="2021-04" db="EMBL/GenBank/DDBJ databases">
        <title>Taxonomy of Flavobacteriaceae bacterium ZY171143.</title>
        <authorList>
            <person name="Li F."/>
        </authorList>
    </citation>
    <scope>NUCLEOTIDE SEQUENCE [LARGE SCALE GENOMIC DNA]</scope>
    <source>
        <strain evidence="5">ZY171143</strain>
    </source>
</reference>
<dbReference type="Proteomes" id="UP000672011">
    <property type="component" value="Chromosome"/>
</dbReference>
<evidence type="ECO:0000313" key="5">
    <source>
        <dbReference type="Proteomes" id="UP000672011"/>
    </source>
</evidence>
<sequence>MKKFFTASLALIGAIVFGQFTTPNTGQTYTIDQLDALTDVINFDESSQKYILSENLTISETDSFVANTDFVLAIADGKLITIAGTINVNAPNLVHFTSTDPGTVYFNGLRLEDGSTGNFNNFKMTYGGGIRVLGENFFMDNSEVSYQNSGISSGAAINFSRGNPTIQNSRFEQNITPAVASGANQSVALTYINNYLSHNNLSNSNRPQINMGPSGNDAITTISGNTIIGDRTMTRVGGVSVSSMLGVNNEFLIENNIIKDNRYGITTTGGNTKGNIINNQIIDNNTEPVPANGGSGINIYLAQNREGYVINILQNEIKGNLWGITSIGDGAFINLGNAEDGGYNVFENNGNEGVTYALYNNSPNPISAQGNCWDPILTNERVEEIIVHYNDDSTLGLVDYSNYVCLLNTSDVKLDKGLLYPNPNNGNFVFDSKIKDQYTIYNVSGKLVAKGNIEVGKNNIKTNLLKGLYVLKTSTSSFKILIK</sequence>
<protein>
    <submittedName>
        <fullName evidence="4">T9SS type A sorting domain-containing protein</fullName>
    </submittedName>
</protein>
<keyword evidence="5" id="KW-1185">Reference proteome</keyword>
<evidence type="ECO:0000313" key="4">
    <source>
        <dbReference type="EMBL" id="QTV06502.1"/>
    </source>
</evidence>
<evidence type="ECO:0000256" key="1">
    <source>
        <dbReference type="ARBA" id="ARBA00022729"/>
    </source>
</evidence>
<accession>A0ABX7XF71</accession>
<dbReference type="EMBL" id="CP072842">
    <property type="protein sequence ID" value="QTV06502.1"/>
    <property type="molecule type" value="Genomic_DNA"/>
</dbReference>
<dbReference type="NCBIfam" id="TIGR04183">
    <property type="entry name" value="Por_Secre_tail"/>
    <property type="match status" value="1"/>
</dbReference>
<feature type="signal peptide" evidence="2">
    <location>
        <begin position="1"/>
        <end position="18"/>
    </location>
</feature>
<organism evidence="4 5">
    <name type="scientific">Faecalibacter bovis</name>
    <dbReference type="NCBI Taxonomy" id="2898187"/>
    <lineage>
        <taxon>Bacteria</taxon>
        <taxon>Pseudomonadati</taxon>
        <taxon>Bacteroidota</taxon>
        <taxon>Flavobacteriia</taxon>
        <taxon>Flavobacteriales</taxon>
        <taxon>Weeksellaceae</taxon>
        <taxon>Faecalibacter</taxon>
    </lineage>
</organism>
<reference evidence="4 5" key="1">
    <citation type="journal article" date="2021" name="Int. J. Syst. Evol. Microbiol.">
        <title>Faecalibacter bovis sp. nov., isolated from cow faeces.</title>
        <authorList>
            <person name="Li F."/>
            <person name="Zhao W."/>
            <person name="Hong Q."/>
            <person name="Shao Q."/>
            <person name="Song J."/>
            <person name="Yang S."/>
        </authorList>
    </citation>
    <scope>NUCLEOTIDE SEQUENCE [LARGE SCALE GENOMIC DNA]</scope>
    <source>
        <strain evidence="4 5">ZY171143</strain>
    </source>
</reference>
<feature type="chain" id="PRO_5046995540" evidence="2">
    <location>
        <begin position="19"/>
        <end position="483"/>
    </location>
</feature>
<dbReference type="InterPro" id="IPR026444">
    <property type="entry name" value="Secre_tail"/>
</dbReference>
<proteinExistence type="predicted"/>
<dbReference type="InterPro" id="IPR006626">
    <property type="entry name" value="PbH1"/>
</dbReference>
<evidence type="ECO:0000259" key="3">
    <source>
        <dbReference type="Pfam" id="PF18962"/>
    </source>
</evidence>
<dbReference type="SUPFAM" id="SSF51126">
    <property type="entry name" value="Pectin lyase-like"/>
    <property type="match status" value="1"/>
</dbReference>
<dbReference type="RefSeq" id="WP_230477220.1">
    <property type="nucleotide sequence ID" value="NZ_CP072842.1"/>
</dbReference>
<dbReference type="InterPro" id="IPR011050">
    <property type="entry name" value="Pectin_lyase_fold/virulence"/>
</dbReference>
<name>A0ABX7XF71_9FLAO</name>
<dbReference type="SMART" id="SM00710">
    <property type="entry name" value="PbH1"/>
    <property type="match status" value="5"/>
</dbReference>